<evidence type="ECO:0000256" key="6">
    <source>
        <dbReference type="ARBA" id="ARBA00023136"/>
    </source>
</evidence>
<evidence type="ECO:0000256" key="8">
    <source>
        <dbReference type="SAM" id="Phobius"/>
    </source>
</evidence>
<evidence type="ECO:0000256" key="3">
    <source>
        <dbReference type="ARBA" id="ARBA00022519"/>
    </source>
</evidence>
<feature type="transmembrane region" description="Helical" evidence="8">
    <location>
        <begin position="612"/>
        <end position="629"/>
    </location>
</feature>
<keyword evidence="3 7" id="KW-0997">Cell inner membrane</keyword>
<dbReference type="OrthoDB" id="9796052at2"/>
<feature type="transmembrane region" description="Helical" evidence="8">
    <location>
        <begin position="664"/>
        <end position="686"/>
    </location>
</feature>
<dbReference type="AlphaFoldDB" id="A0A1I6H0H8"/>
<feature type="transmembrane region" description="Helical" evidence="8">
    <location>
        <begin position="455"/>
        <end position="473"/>
    </location>
</feature>
<evidence type="ECO:0000256" key="1">
    <source>
        <dbReference type="ARBA" id="ARBA00004429"/>
    </source>
</evidence>
<evidence type="ECO:0000313" key="11">
    <source>
        <dbReference type="Proteomes" id="UP000199290"/>
    </source>
</evidence>
<keyword evidence="11" id="KW-1185">Reference proteome</keyword>
<feature type="transmembrane region" description="Helical" evidence="8">
    <location>
        <begin position="225"/>
        <end position="242"/>
    </location>
</feature>
<keyword evidence="2" id="KW-1003">Cell membrane</keyword>
<proteinExistence type="predicted"/>
<feature type="transmembrane region" description="Helical" evidence="8">
    <location>
        <begin position="533"/>
        <end position="553"/>
    </location>
</feature>
<dbReference type="PANTHER" id="PTHR33362:SF2">
    <property type="entry name" value="TRAP TRANSPORTER LARGE PERMEASE PROTEIN"/>
    <property type="match status" value="1"/>
</dbReference>
<organism evidence="10 11">
    <name type="scientific">Marinobacter gudaonensis</name>
    <dbReference type="NCBI Taxonomy" id="375760"/>
    <lineage>
        <taxon>Bacteria</taxon>
        <taxon>Pseudomonadati</taxon>
        <taxon>Pseudomonadota</taxon>
        <taxon>Gammaproteobacteria</taxon>
        <taxon>Pseudomonadales</taxon>
        <taxon>Marinobacteraceae</taxon>
        <taxon>Marinobacter</taxon>
    </lineage>
</organism>
<feature type="transmembrane region" description="Helical" evidence="8">
    <location>
        <begin position="573"/>
        <end position="605"/>
    </location>
</feature>
<dbReference type="GO" id="GO:0005886">
    <property type="term" value="C:plasma membrane"/>
    <property type="evidence" value="ECO:0007669"/>
    <property type="project" value="UniProtKB-SubCell"/>
</dbReference>
<feature type="transmembrane region" description="Helical" evidence="8">
    <location>
        <begin position="485"/>
        <end position="503"/>
    </location>
</feature>
<dbReference type="Proteomes" id="UP000199290">
    <property type="component" value="Unassembled WGS sequence"/>
</dbReference>
<comment type="subcellular location">
    <subcellularLocation>
        <location evidence="1 7">Cell inner membrane</location>
        <topology evidence="1 7">Multi-pass membrane protein</topology>
    </subcellularLocation>
</comment>
<feature type="transmembrane region" description="Helical" evidence="8">
    <location>
        <begin position="376"/>
        <end position="403"/>
    </location>
</feature>
<reference evidence="11" key="1">
    <citation type="submission" date="2016-10" db="EMBL/GenBank/DDBJ databases">
        <authorList>
            <person name="Varghese N."/>
            <person name="Submissions S."/>
        </authorList>
    </citation>
    <scope>NUCLEOTIDE SEQUENCE [LARGE SCALE GENOMIC DNA]</scope>
    <source>
        <strain evidence="11">CGMCC 1.6294</strain>
    </source>
</reference>
<evidence type="ECO:0000256" key="5">
    <source>
        <dbReference type="ARBA" id="ARBA00022989"/>
    </source>
</evidence>
<sequence>MSKGGFERSGLEWFSSLPACLLLLAVVIFSTSSDIHNQMLRGGEQLWSGYYKLRMDPVQPTCDPDPDIDAAVEAELAASAEADDPMAALLGAEEKDPADVRLAIERSVTDCREAHRSFENLQQQLSPGVKAYRAVELFIADLIAYGLESQRFILVVLVMLCAVTATLTRHHIAMRAMETRLDYTVSHTLQTIANAMLLGSSVIFRQSTLGSDTAVSSEELLLHNFWIVGFACLTLASLYRLLRVPRDLEPGGNLNKAFLAVPLYTVMCLISGTYFALIGHASGIGIYLGKMMELSDMFLNVGLYVWVGMMLKQTRLATLVFNVFRPWRMPPELLAVVAVLVAAVPTAYTGASGIFVIAAGAVIYSELRAAGARRHLALAATAMSGSLGVVLRPCLLVVVIAYLNREVTTDELFGWGIWVFLLTATMFALVALSVNRQSEFNLAPSSEAFPAMLQALKPLVPYVLVIAAVVLFYRLALDVGVDEFSAPRLLPVIMLAILVYEHVRLKNRKGRASGEVNHQGLERSLRGATNDTTAEIGALLLLLGLSVSIGGVIERSHIMETFPQSFDSTWSAMLLMVVILVVLGMIMDAFGAVILVTATVATIAYASGIHPIHFWMVTLVAFELGYLSPPVALNHLLTRQVVGEAEVLAAQQETGTFYQRHERIIMPLIAMGISLILVAFVPLLFYGG</sequence>
<keyword evidence="6 8" id="KW-0472">Membrane</keyword>
<feature type="transmembrane region" description="Helical" evidence="8">
    <location>
        <begin position="152"/>
        <end position="172"/>
    </location>
</feature>
<protein>
    <submittedName>
        <fullName evidence="10">TRAP-type C4-dicarboxylate transport system, large permease component</fullName>
    </submittedName>
</protein>
<dbReference type="RefSeq" id="WP_091988826.1">
    <property type="nucleotide sequence ID" value="NZ_FOYV01000001.1"/>
</dbReference>
<dbReference type="PANTHER" id="PTHR33362">
    <property type="entry name" value="SIALIC ACID TRAP TRANSPORTER PERMEASE PROTEIN SIAT-RELATED"/>
    <property type="match status" value="1"/>
</dbReference>
<evidence type="ECO:0000259" key="9">
    <source>
        <dbReference type="Pfam" id="PF06808"/>
    </source>
</evidence>
<evidence type="ECO:0000313" key="10">
    <source>
        <dbReference type="EMBL" id="SFR47943.1"/>
    </source>
</evidence>
<feature type="transmembrane region" description="Helical" evidence="8">
    <location>
        <begin position="415"/>
        <end position="434"/>
    </location>
</feature>
<evidence type="ECO:0000256" key="2">
    <source>
        <dbReference type="ARBA" id="ARBA00022475"/>
    </source>
</evidence>
<name>A0A1I6H0H8_9GAMM</name>
<dbReference type="InterPro" id="IPR010656">
    <property type="entry name" value="DctM"/>
</dbReference>
<feature type="transmembrane region" description="Helical" evidence="8">
    <location>
        <begin position="333"/>
        <end position="364"/>
    </location>
</feature>
<feature type="transmembrane region" description="Helical" evidence="8">
    <location>
        <begin position="262"/>
        <end position="289"/>
    </location>
</feature>
<feature type="transmembrane region" description="Helical" evidence="8">
    <location>
        <begin position="13"/>
        <end position="31"/>
    </location>
</feature>
<accession>A0A1I6H0H8</accession>
<dbReference type="Pfam" id="PF06808">
    <property type="entry name" value="DctM"/>
    <property type="match status" value="1"/>
</dbReference>
<dbReference type="EMBL" id="FOYV01000001">
    <property type="protein sequence ID" value="SFR47943.1"/>
    <property type="molecule type" value="Genomic_DNA"/>
</dbReference>
<comment type="function">
    <text evidence="7">Part of the tripartite ATP-independent periplasmic (TRAP) transport system.</text>
</comment>
<feature type="domain" description="TRAP C4-dicarboxylate transport system permease DctM subunit" evidence="9">
    <location>
        <begin position="259"/>
        <end position="682"/>
    </location>
</feature>
<dbReference type="GO" id="GO:0022857">
    <property type="term" value="F:transmembrane transporter activity"/>
    <property type="evidence" value="ECO:0007669"/>
    <property type="project" value="UniProtKB-UniRule"/>
</dbReference>
<keyword evidence="7" id="KW-0813">Transport</keyword>
<gene>
    <name evidence="10" type="ORF">SAMN04488073_1923</name>
</gene>
<evidence type="ECO:0000256" key="4">
    <source>
        <dbReference type="ARBA" id="ARBA00022692"/>
    </source>
</evidence>
<dbReference type="STRING" id="375760.SAMN04488073_1923"/>
<keyword evidence="4 8" id="KW-0812">Transmembrane</keyword>
<evidence type="ECO:0000256" key="7">
    <source>
        <dbReference type="RuleBase" id="RU369079"/>
    </source>
</evidence>
<dbReference type="InterPro" id="IPR004681">
    <property type="entry name" value="TRAP_DctM"/>
</dbReference>
<keyword evidence="5 8" id="KW-1133">Transmembrane helix</keyword>